<feature type="transmembrane region" description="Helical" evidence="1">
    <location>
        <begin position="46"/>
        <end position="70"/>
    </location>
</feature>
<keyword evidence="1" id="KW-0812">Transmembrane</keyword>
<keyword evidence="1" id="KW-1133">Transmembrane helix</keyword>
<reference evidence="2" key="1">
    <citation type="submission" date="2023-05" db="EMBL/GenBank/DDBJ databases">
        <title>Whole genome sequence of Commensalibacter sp.</title>
        <authorList>
            <person name="Charoenyingcharoen P."/>
            <person name="Yukphan P."/>
        </authorList>
    </citation>
    <scope>NUCLEOTIDE SEQUENCE</scope>
    <source>
        <strain evidence="2">TBRC 16381</strain>
    </source>
</reference>
<name>A0ABT6Q2A5_9PROT</name>
<feature type="transmembrane region" description="Helical" evidence="1">
    <location>
        <begin position="118"/>
        <end position="139"/>
    </location>
</feature>
<gene>
    <name evidence="2" type="ORF">QJV27_07670</name>
</gene>
<dbReference type="InterPro" id="IPR018729">
    <property type="entry name" value="DUF2269_transmembrane"/>
</dbReference>
<protein>
    <submittedName>
        <fullName evidence="2">DUF2269 family protein</fullName>
    </submittedName>
</protein>
<feature type="transmembrane region" description="Helical" evidence="1">
    <location>
        <begin position="82"/>
        <end position="106"/>
    </location>
</feature>
<evidence type="ECO:0000256" key="1">
    <source>
        <dbReference type="SAM" id="Phobius"/>
    </source>
</evidence>
<organism evidence="2 3">
    <name type="scientific">Commensalibacter oyaizuii</name>
    <dbReference type="NCBI Taxonomy" id="3043873"/>
    <lineage>
        <taxon>Bacteria</taxon>
        <taxon>Pseudomonadati</taxon>
        <taxon>Pseudomonadota</taxon>
        <taxon>Alphaproteobacteria</taxon>
        <taxon>Acetobacterales</taxon>
        <taxon>Acetobacteraceae</taxon>
    </lineage>
</organism>
<feature type="transmembrane region" description="Helical" evidence="1">
    <location>
        <begin position="12"/>
        <end position="34"/>
    </location>
</feature>
<keyword evidence="3" id="KW-1185">Reference proteome</keyword>
<evidence type="ECO:0000313" key="3">
    <source>
        <dbReference type="Proteomes" id="UP001431634"/>
    </source>
</evidence>
<dbReference type="Pfam" id="PF10027">
    <property type="entry name" value="DUF2269"/>
    <property type="match status" value="1"/>
</dbReference>
<dbReference type="Proteomes" id="UP001431634">
    <property type="component" value="Unassembled WGS sequence"/>
</dbReference>
<dbReference type="RefSeq" id="WP_281448343.1">
    <property type="nucleotide sequence ID" value="NZ_JASBAO010000001.1"/>
</dbReference>
<evidence type="ECO:0000313" key="2">
    <source>
        <dbReference type="EMBL" id="MDI2091247.1"/>
    </source>
</evidence>
<sequence>MWGILTLKTLHVLCAIMVTGMGFGIFVHTCLLLNRPIKQESLYLQVVSLLSGFILFVPAIISLLISGFFLASFEKINLTEPWIVSASLYGGLGGTIFLCVAYFCLAMPFQHHLIWLKIGRLCSFIGWGGFMVALLNMILKRSWI</sequence>
<comment type="caution">
    <text evidence="2">The sequence shown here is derived from an EMBL/GenBank/DDBJ whole genome shotgun (WGS) entry which is preliminary data.</text>
</comment>
<dbReference type="EMBL" id="JASBAO010000001">
    <property type="protein sequence ID" value="MDI2091247.1"/>
    <property type="molecule type" value="Genomic_DNA"/>
</dbReference>
<proteinExistence type="predicted"/>
<keyword evidence="1" id="KW-0472">Membrane</keyword>
<accession>A0ABT6Q2A5</accession>